<dbReference type="AlphaFoldDB" id="A0A075GGA0"/>
<keyword evidence="6 8" id="KW-1133">Transmembrane helix</keyword>
<dbReference type="Pfam" id="PF01061">
    <property type="entry name" value="ABC2_membrane"/>
    <property type="match status" value="1"/>
</dbReference>
<feature type="transmembrane region" description="Helical" evidence="8">
    <location>
        <begin position="87"/>
        <end position="107"/>
    </location>
</feature>
<dbReference type="InterPro" id="IPR000412">
    <property type="entry name" value="ABC_2_transport"/>
</dbReference>
<dbReference type="PANTHER" id="PTHR30413">
    <property type="entry name" value="INNER MEMBRANE TRANSPORT PERMEASE"/>
    <property type="match status" value="1"/>
</dbReference>
<dbReference type="PRINTS" id="PR00164">
    <property type="entry name" value="ABC2TRNSPORT"/>
</dbReference>
<feature type="transmembrane region" description="Helical" evidence="8">
    <location>
        <begin position="55"/>
        <end position="75"/>
    </location>
</feature>
<keyword evidence="4" id="KW-0997">Cell inner membrane</keyword>
<feature type="domain" description="ABC transmembrane type-2" evidence="9">
    <location>
        <begin position="56"/>
        <end position="278"/>
    </location>
</feature>
<protein>
    <submittedName>
        <fullName evidence="10">Polysaccharide ABC transporter permease (ABC-2.LPSE.P)</fullName>
    </submittedName>
</protein>
<evidence type="ECO:0000259" key="9">
    <source>
        <dbReference type="PROSITE" id="PS51012"/>
    </source>
</evidence>
<feature type="transmembrane region" description="Helical" evidence="8">
    <location>
        <begin position="128"/>
        <end position="155"/>
    </location>
</feature>
<feature type="transmembrane region" description="Helical" evidence="8">
    <location>
        <begin position="161"/>
        <end position="185"/>
    </location>
</feature>
<evidence type="ECO:0000256" key="8">
    <source>
        <dbReference type="SAM" id="Phobius"/>
    </source>
</evidence>
<evidence type="ECO:0000256" key="6">
    <source>
        <dbReference type="ARBA" id="ARBA00022989"/>
    </source>
</evidence>
<keyword evidence="7 8" id="KW-0472">Membrane</keyword>
<dbReference type="GO" id="GO:0015920">
    <property type="term" value="P:lipopolysaccharide transport"/>
    <property type="evidence" value="ECO:0007669"/>
    <property type="project" value="TreeGrafter"/>
</dbReference>
<name>A0A075GGA0_9EURY</name>
<evidence type="ECO:0000313" key="10">
    <source>
        <dbReference type="EMBL" id="AIF03056.1"/>
    </source>
</evidence>
<sequence length="286" mass="32366">MTEMTSQVDGDLGVIHPSPSILASPIHFYRNIVQNKSMIWNFIRRDVRIRYRNSLLGYIWTVLQPLLLAGVYYFVFTIIAGQEEELYPIWVLIGVITWQFFARSLNGSITSISRNANMIKLIYFPREIFALTTVGSNAIITGLSLLVVIPFIFYYDLPFGLHFLWLLAGLSISAVMALGIGMMLAPLNTVHGDIAHLFQFITKAGFFLSPVMWTLRMIPASRSDMLNYILLNPMVVPLEMMRCGVDGSEFQIEMAWVAYSIGFTLVSLLLGVIIFIQTESKAVKYI</sequence>
<evidence type="ECO:0000256" key="3">
    <source>
        <dbReference type="ARBA" id="ARBA00022475"/>
    </source>
</evidence>
<keyword evidence="3" id="KW-1003">Cell membrane</keyword>
<dbReference type="EMBL" id="KF900668">
    <property type="protein sequence ID" value="AIF03056.1"/>
    <property type="molecule type" value="Genomic_DNA"/>
</dbReference>
<evidence type="ECO:0000256" key="2">
    <source>
        <dbReference type="ARBA" id="ARBA00022448"/>
    </source>
</evidence>
<evidence type="ECO:0000256" key="4">
    <source>
        <dbReference type="ARBA" id="ARBA00022519"/>
    </source>
</evidence>
<evidence type="ECO:0000256" key="1">
    <source>
        <dbReference type="ARBA" id="ARBA00004429"/>
    </source>
</evidence>
<dbReference type="InterPro" id="IPR013525">
    <property type="entry name" value="ABC2_TM"/>
</dbReference>
<feature type="transmembrane region" description="Helical" evidence="8">
    <location>
        <begin position="256"/>
        <end position="276"/>
    </location>
</feature>
<comment type="subcellular location">
    <subcellularLocation>
        <location evidence="1">Cell inner membrane</location>
        <topology evidence="1">Multi-pass membrane protein</topology>
    </subcellularLocation>
</comment>
<dbReference type="GO" id="GO:0043190">
    <property type="term" value="C:ATP-binding cassette (ABC) transporter complex"/>
    <property type="evidence" value="ECO:0007669"/>
    <property type="project" value="InterPro"/>
</dbReference>
<dbReference type="InterPro" id="IPR047817">
    <property type="entry name" value="ABC2_TM_bact-type"/>
</dbReference>
<keyword evidence="5 8" id="KW-0812">Transmembrane</keyword>
<evidence type="ECO:0000256" key="5">
    <source>
        <dbReference type="ARBA" id="ARBA00022692"/>
    </source>
</evidence>
<evidence type="ECO:0000256" key="7">
    <source>
        <dbReference type="ARBA" id="ARBA00023136"/>
    </source>
</evidence>
<organism evidence="10">
    <name type="scientific">uncultured marine group II/III euryarchaeote KM3_160_F12</name>
    <dbReference type="NCBI Taxonomy" id="1457912"/>
    <lineage>
        <taxon>Archaea</taxon>
        <taxon>Methanobacteriati</taxon>
        <taxon>Methanobacteriota</taxon>
        <taxon>environmental samples</taxon>
    </lineage>
</organism>
<dbReference type="PROSITE" id="PS51012">
    <property type="entry name" value="ABC_TM2"/>
    <property type="match status" value="1"/>
</dbReference>
<accession>A0A075GGA0</accession>
<feature type="transmembrane region" description="Helical" evidence="8">
    <location>
        <begin position="197"/>
        <end position="218"/>
    </location>
</feature>
<keyword evidence="2" id="KW-0813">Transport</keyword>
<dbReference type="PANTHER" id="PTHR30413:SF8">
    <property type="entry name" value="TRANSPORT PERMEASE PROTEIN"/>
    <property type="match status" value="1"/>
</dbReference>
<gene>
    <name evidence="10" type="primary">ABC-2.LPSE.P</name>
</gene>
<reference evidence="10" key="1">
    <citation type="journal article" date="2014" name="Genome Biol. Evol.">
        <title>Pangenome evidence for extensive interdomain horizontal transfer affecting lineage core and shell genes in uncultured planktonic thaumarchaeota and euryarchaeota.</title>
        <authorList>
            <person name="Deschamps P."/>
            <person name="Zivanovic Y."/>
            <person name="Moreira D."/>
            <person name="Rodriguez-Valera F."/>
            <person name="Lopez-Garcia P."/>
        </authorList>
    </citation>
    <scope>NUCLEOTIDE SEQUENCE</scope>
</reference>
<dbReference type="GO" id="GO:0140359">
    <property type="term" value="F:ABC-type transporter activity"/>
    <property type="evidence" value="ECO:0007669"/>
    <property type="project" value="InterPro"/>
</dbReference>
<proteinExistence type="predicted"/>